<feature type="transmembrane region" description="Helical" evidence="1">
    <location>
        <begin position="121"/>
        <end position="141"/>
    </location>
</feature>
<feature type="transmembrane region" description="Helical" evidence="1">
    <location>
        <begin position="61"/>
        <end position="82"/>
    </location>
</feature>
<dbReference type="EMBL" id="AP017369">
    <property type="protein sequence ID" value="BAU94553.1"/>
    <property type="molecule type" value="Genomic_DNA"/>
</dbReference>
<dbReference type="Proteomes" id="UP000218244">
    <property type="component" value="Chromosome"/>
</dbReference>
<feature type="transmembrane region" description="Helical" evidence="1">
    <location>
        <begin position="88"/>
        <end position="109"/>
    </location>
</feature>
<dbReference type="KEGG" id="csur:N24_0291"/>
<gene>
    <name evidence="2" type="ORF">N24_0291</name>
</gene>
<evidence type="ECO:0000256" key="1">
    <source>
        <dbReference type="SAM" id="Phobius"/>
    </source>
</evidence>
<sequence length="178" mass="19528">MGGLCSSRLLTRLSFQFIKLLTIRKIASRTNVMTGRMESFTHTAHLAQSGNPRNISQAEGWLLVVQSMGIAVLLAVSFQSHLWEWGGIIRMLAQIVFIILIILVSRGLAKTRRVHPRGFKWRLTCAGILPVVVAVIGGWFWTAPTFHDTSWIITTAVAVGASLPGALVGLELVVRGNK</sequence>
<feature type="transmembrane region" description="Helical" evidence="1">
    <location>
        <begin position="153"/>
        <end position="174"/>
    </location>
</feature>
<organism evidence="2 3">
    <name type="scientific">Corynebacterium suranareeae</name>
    <dbReference type="NCBI Taxonomy" id="2506452"/>
    <lineage>
        <taxon>Bacteria</taxon>
        <taxon>Bacillati</taxon>
        <taxon>Actinomycetota</taxon>
        <taxon>Actinomycetes</taxon>
        <taxon>Mycobacteriales</taxon>
        <taxon>Corynebacteriaceae</taxon>
        <taxon>Corynebacterium</taxon>
    </lineage>
</organism>
<keyword evidence="1" id="KW-0812">Transmembrane</keyword>
<name>A0A160PNW6_9CORY</name>
<keyword evidence="1" id="KW-0472">Membrane</keyword>
<evidence type="ECO:0000313" key="2">
    <source>
        <dbReference type="EMBL" id="BAU94553.1"/>
    </source>
</evidence>
<accession>A0A160PNW6</accession>
<protein>
    <submittedName>
        <fullName evidence="2">Uncharacterized protein</fullName>
    </submittedName>
</protein>
<evidence type="ECO:0000313" key="3">
    <source>
        <dbReference type="Proteomes" id="UP000218244"/>
    </source>
</evidence>
<keyword evidence="1" id="KW-1133">Transmembrane helix</keyword>
<keyword evidence="3" id="KW-1185">Reference proteome</keyword>
<dbReference type="AlphaFoldDB" id="A0A160PNW6"/>
<reference evidence="2 3" key="1">
    <citation type="submission" date="2016-02" db="EMBL/GenBank/DDBJ databases">
        <title>Corynebacterium glutamicum N24 whole genome sequencing project.</title>
        <authorList>
            <person name="Matsutani M."/>
            <person name="Nangtapong N."/>
            <person name="Yakushi T."/>
            <person name="Matsushita K."/>
        </authorList>
    </citation>
    <scope>NUCLEOTIDE SEQUENCE [LARGE SCALE GENOMIC DNA]</scope>
    <source>
        <strain evidence="2 3">N24</strain>
    </source>
</reference>
<proteinExistence type="predicted"/>